<dbReference type="AlphaFoldDB" id="A0A7G8BN24"/>
<keyword evidence="3" id="KW-1185">Reference proteome</keyword>
<keyword evidence="1" id="KW-0812">Transmembrane</keyword>
<reference evidence="2 3" key="1">
    <citation type="submission" date="2020-08" db="EMBL/GenBank/DDBJ databases">
        <title>Edaphobacter telluris sp. nov. and Acidobacterium dinghuensis sp. nov., two acidobacteria isolated from forest soil.</title>
        <authorList>
            <person name="Fu J."/>
            <person name="Qiu L."/>
        </authorList>
    </citation>
    <scope>NUCLEOTIDE SEQUENCE [LARGE SCALE GENOMIC DNA]</scope>
    <source>
        <strain evidence="2">4Y35</strain>
    </source>
</reference>
<dbReference type="KEGG" id="adin:H7849_08570"/>
<dbReference type="Proteomes" id="UP000515312">
    <property type="component" value="Chromosome"/>
</dbReference>
<name>A0A7G8BN24_9BACT</name>
<dbReference type="EMBL" id="CP060394">
    <property type="protein sequence ID" value="QNI33944.1"/>
    <property type="molecule type" value="Genomic_DNA"/>
</dbReference>
<organism evidence="2 3">
    <name type="scientific">Alloacidobacterium dinghuense</name>
    <dbReference type="NCBI Taxonomy" id="2763107"/>
    <lineage>
        <taxon>Bacteria</taxon>
        <taxon>Pseudomonadati</taxon>
        <taxon>Acidobacteriota</taxon>
        <taxon>Terriglobia</taxon>
        <taxon>Terriglobales</taxon>
        <taxon>Acidobacteriaceae</taxon>
        <taxon>Alloacidobacterium</taxon>
    </lineage>
</organism>
<dbReference type="RefSeq" id="WP_186745707.1">
    <property type="nucleotide sequence ID" value="NZ_CP060394.1"/>
</dbReference>
<evidence type="ECO:0000313" key="3">
    <source>
        <dbReference type="Proteomes" id="UP000515312"/>
    </source>
</evidence>
<keyword evidence="1" id="KW-0472">Membrane</keyword>
<evidence type="ECO:0000313" key="2">
    <source>
        <dbReference type="EMBL" id="QNI33944.1"/>
    </source>
</evidence>
<keyword evidence="1" id="KW-1133">Transmembrane helix</keyword>
<accession>A0A7G8BN24</accession>
<gene>
    <name evidence="2" type="ORF">H7849_08570</name>
</gene>
<proteinExistence type="predicted"/>
<feature type="transmembrane region" description="Helical" evidence="1">
    <location>
        <begin position="35"/>
        <end position="53"/>
    </location>
</feature>
<sequence>MREHLMKAHSMHWIAIGIAAIATFLGWITTGTGQASIAFVLFAMAFILCLAALTEAVNRCAIALEKETKRS</sequence>
<feature type="transmembrane region" description="Helical" evidence="1">
    <location>
        <begin position="12"/>
        <end position="29"/>
    </location>
</feature>
<protein>
    <submittedName>
        <fullName evidence="2">Uncharacterized protein</fullName>
    </submittedName>
</protein>
<evidence type="ECO:0000256" key="1">
    <source>
        <dbReference type="SAM" id="Phobius"/>
    </source>
</evidence>